<evidence type="ECO:0000256" key="7">
    <source>
        <dbReference type="ARBA" id="ARBA00023027"/>
    </source>
</evidence>
<comment type="cofactor">
    <cofactor evidence="1 10">
        <name>FAD</name>
        <dbReference type="ChEBI" id="CHEBI:57692"/>
    </cofactor>
</comment>
<keyword evidence="5 10" id="KW-0819">tRNA processing</keyword>
<proteinExistence type="inferred from homology"/>
<feature type="region of interest" description="Disordered" evidence="11">
    <location>
        <begin position="213"/>
        <end position="240"/>
    </location>
</feature>
<dbReference type="GO" id="GO:0005829">
    <property type="term" value="C:cytosol"/>
    <property type="evidence" value="ECO:0007669"/>
    <property type="project" value="TreeGrafter"/>
</dbReference>
<dbReference type="HAMAP" id="MF_00129">
    <property type="entry name" value="MnmG_GidA"/>
    <property type="match status" value="1"/>
</dbReference>
<dbReference type="Pfam" id="PF21680">
    <property type="entry name" value="GIDA_C_1st"/>
    <property type="match status" value="1"/>
</dbReference>
<dbReference type="NCBIfam" id="TIGR00136">
    <property type="entry name" value="mnmG_gidA"/>
    <property type="match status" value="1"/>
</dbReference>
<dbReference type="GO" id="GO:0002098">
    <property type="term" value="P:tRNA wobble uridine modification"/>
    <property type="evidence" value="ECO:0007669"/>
    <property type="project" value="InterPro"/>
</dbReference>
<evidence type="ECO:0000256" key="8">
    <source>
        <dbReference type="ARBA" id="ARBA00025948"/>
    </source>
</evidence>
<dbReference type="InterPro" id="IPR020595">
    <property type="entry name" value="MnmG-rel_CS"/>
</dbReference>
<evidence type="ECO:0000256" key="11">
    <source>
        <dbReference type="SAM" id="MobiDB-lite"/>
    </source>
</evidence>
<dbReference type="InterPro" id="IPR004416">
    <property type="entry name" value="MnmG"/>
</dbReference>
<dbReference type="SMART" id="SM01228">
    <property type="entry name" value="GIDA_assoc_3"/>
    <property type="match status" value="1"/>
</dbReference>
<dbReference type="Gene3D" id="1.10.150.570">
    <property type="entry name" value="GidA associated domain, C-terminal subdomain"/>
    <property type="match status" value="1"/>
</dbReference>
<dbReference type="AlphaFoldDB" id="A0A538UBZ8"/>
<dbReference type="PANTHER" id="PTHR11806:SF0">
    <property type="entry name" value="PROTEIN MTO1 HOMOLOG, MITOCHONDRIAL"/>
    <property type="match status" value="1"/>
</dbReference>
<dbReference type="EMBL" id="VBPB01000069">
    <property type="protein sequence ID" value="TMQ73414.1"/>
    <property type="molecule type" value="Genomic_DNA"/>
</dbReference>
<dbReference type="Pfam" id="PF01134">
    <property type="entry name" value="GIDA"/>
    <property type="match status" value="1"/>
</dbReference>
<evidence type="ECO:0000256" key="9">
    <source>
        <dbReference type="ARBA" id="ARBA00031800"/>
    </source>
</evidence>
<comment type="similarity">
    <text evidence="2 10">Belongs to the MnmG family.</text>
</comment>
<accession>A0A538UBZ8</accession>
<reference evidence="13 14" key="1">
    <citation type="journal article" date="2019" name="Nat. Microbiol.">
        <title>Mediterranean grassland soil C-N compound turnover is dependent on rainfall and depth, and is mediated by genomically divergent microorganisms.</title>
        <authorList>
            <person name="Diamond S."/>
            <person name="Andeer P.F."/>
            <person name="Li Z."/>
            <person name="Crits-Christoph A."/>
            <person name="Burstein D."/>
            <person name="Anantharaman K."/>
            <person name="Lane K.R."/>
            <person name="Thomas B.C."/>
            <person name="Pan C."/>
            <person name="Northen T.R."/>
            <person name="Banfield J.F."/>
        </authorList>
    </citation>
    <scope>NUCLEOTIDE SEQUENCE [LARGE SCALE GENOMIC DNA]</scope>
    <source>
        <strain evidence="13">WS_11</strain>
    </source>
</reference>
<feature type="domain" description="tRNA uridine 5-carboxymethylaminomethyl modification enzyme C-terminal subdomain" evidence="12">
    <location>
        <begin position="639"/>
        <end position="710"/>
    </location>
</feature>
<dbReference type="SUPFAM" id="SSF51905">
    <property type="entry name" value="FAD/NAD(P)-binding domain"/>
    <property type="match status" value="1"/>
</dbReference>
<dbReference type="PROSITE" id="PS01280">
    <property type="entry name" value="GIDA_1"/>
    <property type="match status" value="1"/>
</dbReference>
<evidence type="ECO:0000256" key="5">
    <source>
        <dbReference type="ARBA" id="ARBA00022694"/>
    </source>
</evidence>
<dbReference type="InterPro" id="IPR047001">
    <property type="entry name" value="MnmG_C_subdom"/>
</dbReference>
<keyword evidence="6 10" id="KW-0274">FAD</keyword>
<name>A0A538UBZ8_UNCEI</name>
<dbReference type="InterPro" id="IPR049312">
    <property type="entry name" value="GIDA_C_N"/>
</dbReference>
<feature type="binding site" evidence="10">
    <location>
        <begin position="29"/>
        <end position="34"/>
    </location>
    <ligand>
        <name>FAD</name>
        <dbReference type="ChEBI" id="CHEBI:57692"/>
    </ligand>
</feature>
<evidence type="ECO:0000259" key="12">
    <source>
        <dbReference type="SMART" id="SM01228"/>
    </source>
</evidence>
<keyword evidence="7 10" id="KW-0520">NAD</keyword>
<gene>
    <name evidence="10 13" type="primary">mnmG</name>
    <name evidence="10" type="synonym">gidA</name>
    <name evidence="13" type="ORF">E6K81_04665</name>
</gene>
<evidence type="ECO:0000256" key="6">
    <source>
        <dbReference type="ARBA" id="ARBA00022827"/>
    </source>
</evidence>
<dbReference type="GO" id="GO:0030488">
    <property type="term" value="P:tRNA methylation"/>
    <property type="evidence" value="ECO:0007669"/>
    <property type="project" value="TreeGrafter"/>
</dbReference>
<dbReference type="InterPro" id="IPR036188">
    <property type="entry name" value="FAD/NAD-bd_sf"/>
</dbReference>
<dbReference type="Gene3D" id="3.50.50.60">
    <property type="entry name" value="FAD/NAD(P)-binding domain"/>
    <property type="match status" value="2"/>
</dbReference>
<dbReference type="PANTHER" id="PTHR11806">
    <property type="entry name" value="GLUCOSE INHIBITED DIVISION PROTEIN A"/>
    <property type="match status" value="1"/>
</dbReference>
<sequence>MGRDPVVAPPRDPAVAPPREGDFDVVVVGAGHAGCEAAVACARLGLATALVTVRLEDSAKMSCNPAVGGIAKGHMVREIDALGGVMGLVTDRAGIQFRMLNRGRGPAVWSPRAQCDKARYSVEMAALLAATPGLERIAGVVHRVRLAGGRVHAIELADGRRLRCRAAVITPGTFLNGLIHIGARQVDGGRIGEHAARALSECLAELGLERGRLKTGTPPRLDRDSIDWSPLEPQSGDDPPMPFSHWTDRLVVEQVACHLTHTNARTHEVIRRNLHHSPLYSGAIRGVGPRYCPSLEDKVVKFPDRAAHHIFLEPEGREVPEIYVNGVSTSLPEEVQLEFVRTVRGLERAEMLRPGYAVEYDFVLPHQLAATLEVKAAPGLFLAGQICGTSGYEEAAGQGLLAGINAARQVRGEPPFVLRRDQAYLGVLVDDLVTREHREPYRMFTSAAEHRLLLRADNADERLSGLGHDLGLLSDEQVERVRAKVAALDAEERRLARVMVTLPAGAACAAGAPDAAIGEIAPRAATAEDADLARGAATAEDADVAREIARGAATAEGAEVAATAPGAGVADDGDVAAAAPAPGTRLGAAAAPATAPSRAAAVRALDLLARPEGSVAALRAAGVDCALPEAWAACLEVRARYRGYIERQQRTALQAAALDLAVLPASLWGRELVGLSREAQEKLARWRPDSVGQASRIAGVSPADIAVLMVHARRAAAGSATRGEAVASGEASERR</sequence>
<evidence type="ECO:0000313" key="14">
    <source>
        <dbReference type="Proteomes" id="UP000319771"/>
    </source>
</evidence>
<evidence type="ECO:0000256" key="1">
    <source>
        <dbReference type="ARBA" id="ARBA00001974"/>
    </source>
</evidence>
<evidence type="ECO:0000256" key="4">
    <source>
        <dbReference type="ARBA" id="ARBA00022630"/>
    </source>
</evidence>
<comment type="caution">
    <text evidence="13">The sequence shown here is derived from an EMBL/GenBank/DDBJ whole genome shotgun (WGS) entry which is preliminary data.</text>
</comment>
<organism evidence="13 14">
    <name type="scientific">Eiseniibacteriota bacterium</name>
    <dbReference type="NCBI Taxonomy" id="2212470"/>
    <lineage>
        <taxon>Bacteria</taxon>
        <taxon>Candidatus Eiseniibacteriota</taxon>
    </lineage>
</organism>
<dbReference type="FunFam" id="3.50.50.60:FF:000002">
    <property type="entry name" value="tRNA uridine 5-carboxymethylaminomethyl modification enzyme MnmG"/>
    <property type="match status" value="1"/>
</dbReference>
<dbReference type="InterPro" id="IPR044920">
    <property type="entry name" value="MnmG_C_subdom_sf"/>
</dbReference>
<dbReference type="GO" id="GO:0050660">
    <property type="term" value="F:flavin adenine dinucleotide binding"/>
    <property type="evidence" value="ECO:0007669"/>
    <property type="project" value="UniProtKB-UniRule"/>
</dbReference>
<comment type="caution">
    <text evidence="10">Lacks conserved residue(s) required for the propagation of feature annotation.</text>
</comment>
<comment type="subcellular location">
    <subcellularLocation>
        <location evidence="10">Cytoplasm</location>
    </subcellularLocation>
</comment>
<dbReference type="InterPro" id="IPR002218">
    <property type="entry name" value="MnmG-rel"/>
</dbReference>
<dbReference type="InterPro" id="IPR040131">
    <property type="entry name" value="MnmG_N"/>
</dbReference>
<feature type="binding site" evidence="10">
    <location>
        <begin position="288"/>
        <end position="302"/>
    </location>
    <ligand>
        <name>NAD(+)</name>
        <dbReference type="ChEBI" id="CHEBI:57540"/>
    </ligand>
</feature>
<dbReference type="Proteomes" id="UP000319771">
    <property type="component" value="Unassembled WGS sequence"/>
</dbReference>
<evidence type="ECO:0000256" key="2">
    <source>
        <dbReference type="ARBA" id="ARBA00007653"/>
    </source>
</evidence>
<protein>
    <recommendedName>
        <fullName evidence="3 10">tRNA uridine 5-carboxymethylaminomethyl modification enzyme MnmG</fullName>
    </recommendedName>
    <alternativeName>
        <fullName evidence="9 10">Glucose-inhibited division protein A</fullName>
    </alternativeName>
</protein>
<comment type="function">
    <text evidence="10">NAD-binding protein involved in the addition of a carboxymethylaminomethyl (cmnm) group at the wobble position (U34) of certain tRNAs, forming tRNA-cmnm(5)s(2)U34.</text>
</comment>
<dbReference type="Pfam" id="PF13932">
    <property type="entry name" value="SAM_GIDA_C"/>
    <property type="match status" value="1"/>
</dbReference>
<comment type="subunit">
    <text evidence="8 10">Homodimer. Heterotetramer of two MnmE and two MnmG subunits.</text>
</comment>
<evidence type="ECO:0000256" key="3">
    <source>
        <dbReference type="ARBA" id="ARBA00020461"/>
    </source>
</evidence>
<keyword evidence="10" id="KW-0963">Cytoplasm</keyword>
<evidence type="ECO:0000313" key="13">
    <source>
        <dbReference type="EMBL" id="TMQ73414.1"/>
    </source>
</evidence>
<evidence type="ECO:0000256" key="10">
    <source>
        <dbReference type="HAMAP-Rule" id="MF_00129"/>
    </source>
</evidence>
<dbReference type="InterPro" id="IPR026904">
    <property type="entry name" value="MnmG_C"/>
</dbReference>
<keyword evidence="4 10" id="KW-0285">Flavoprotein</keyword>